<gene>
    <name evidence="7" type="ORF">Csa_2G351670</name>
</gene>
<feature type="domain" description="Glycosyl hydrolase family 32 C-terminal" evidence="6">
    <location>
        <begin position="396"/>
        <end position="589"/>
    </location>
</feature>
<evidence type="ECO:0000256" key="2">
    <source>
        <dbReference type="ARBA" id="ARBA00022801"/>
    </source>
</evidence>
<proteinExistence type="inferred from homology"/>
<dbReference type="Pfam" id="PF00251">
    <property type="entry name" value="Glyco_hydro_32N"/>
    <property type="match status" value="1"/>
</dbReference>
<dbReference type="InterPro" id="IPR013320">
    <property type="entry name" value="ConA-like_dom_sf"/>
</dbReference>
<comment type="similarity">
    <text evidence="1 4">Belongs to the glycosyl hydrolase 32 family.</text>
</comment>
<dbReference type="InterPro" id="IPR013189">
    <property type="entry name" value="Glyco_hydro_32_C"/>
</dbReference>
<accession>A0A0A0LQX1</accession>
<dbReference type="eggNOG" id="KOG0228">
    <property type="taxonomic scope" value="Eukaryota"/>
</dbReference>
<dbReference type="EMBL" id="CM002923">
    <property type="protein sequence ID" value="KGN62386.1"/>
    <property type="molecule type" value="Genomic_DNA"/>
</dbReference>
<dbReference type="Gene3D" id="2.115.10.20">
    <property type="entry name" value="Glycosyl hydrolase domain, family 43"/>
    <property type="match status" value="1"/>
</dbReference>
<dbReference type="STRING" id="3659.A0A0A0LQX1"/>
<keyword evidence="2 4" id="KW-0378">Hydrolase</keyword>
<organism evidence="7 8">
    <name type="scientific">Cucumis sativus</name>
    <name type="common">Cucumber</name>
    <dbReference type="NCBI Taxonomy" id="3659"/>
    <lineage>
        <taxon>Eukaryota</taxon>
        <taxon>Viridiplantae</taxon>
        <taxon>Streptophyta</taxon>
        <taxon>Embryophyta</taxon>
        <taxon>Tracheophyta</taxon>
        <taxon>Spermatophyta</taxon>
        <taxon>Magnoliopsida</taxon>
        <taxon>eudicotyledons</taxon>
        <taxon>Gunneridae</taxon>
        <taxon>Pentapetalae</taxon>
        <taxon>rosids</taxon>
        <taxon>fabids</taxon>
        <taxon>Cucurbitales</taxon>
        <taxon>Cucurbitaceae</taxon>
        <taxon>Benincaseae</taxon>
        <taxon>Cucumis</taxon>
    </lineage>
</organism>
<dbReference type="InterPro" id="IPR050551">
    <property type="entry name" value="Fructan_Metab_Enzymes"/>
</dbReference>
<evidence type="ECO:0000313" key="8">
    <source>
        <dbReference type="Proteomes" id="UP000029981"/>
    </source>
</evidence>
<evidence type="ECO:0000256" key="1">
    <source>
        <dbReference type="ARBA" id="ARBA00009902"/>
    </source>
</evidence>
<dbReference type="OMA" id="HVRTAFH"/>
<evidence type="ECO:0000259" key="6">
    <source>
        <dbReference type="Pfam" id="PF08244"/>
    </source>
</evidence>
<dbReference type="SMART" id="SM00640">
    <property type="entry name" value="Glyco_32"/>
    <property type="match status" value="1"/>
</dbReference>
<dbReference type="Gramene" id="KGN62386">
    <property type="protein sequence ID" value="KGN62386"/>
    <property type="gene ID" value="Csa_2G351670"/>
</dbReference>
<dbReference type="AlphaFoldDB" id="A0A0A0LQX1"/>
<dbReference type="Gene3D" id="2.60.120.560">
    <property type="entry name" value="Exo-inulinase, domain 1"/>
    <property type="match status" value="1"/>
</dbReference>
<dbReference type="FunFam" id="2.60.120.560:FF:000002">
    <property type="entry name" value="Beta-fructofuranosidase, insoluble isoenzyme CWINV1"/>
    <property type="match status" value="1"/>
</dbReference>
<dbReference type="GO" id="GO:0004553">
    <property type="term" value="F:hydrolase activity, hydrolyzing O-glycosyl compounds"/>
    <property type="evidence" value="ECO:0007669"/>
    <property type="project" value="InterPro"/>
</dbReference>
<dbReference type="SUPFAM" id="SSF49899">
    <property type="entry name" value="Concanavalin A-like lectins/glucanases"/>
    <property type="match status" value="1"/>
</dbReference>
<keyword evidence="8" id="KW-1185">Reference proteome</keyword>
<dbReference type="CDD" id="cd18624">
    <property type="entry name" value="GH32_Fruct1-like"/>
    <property type="match status" value="1"/>
</dbReference>
<reference evidence="7 8" key="3">
    <citation type="journal article" date="2010" name="BMC Genomics">
        <title>Transcriptome sequencing and comparative analysis of cucumber flowers with different sex types.</title>
        <authorList>
            <person name="Guo S."/>
            <person name="Zheng Y."/>
            <person name="Joung J.G."/>
            <person name="Liu S."/>
            <person name="Zhang Z."/>
            <person name="Crasta O.R."/>
            <person name="Sobral B.W."/>
            <person name="Xu Y."/>
            <person name="Huang S."/>
            <person name="Fei Z."/>
        </authorList>
    </citation>
    <scope>NUCLEOTIDE SEQUENCE [LARGE SCALE GENOMIC DNA]</scope>
    <source>
        <strain evidence="8">cv. 9930</strain>
    </source>
</reference>
<dbReference type="OrthoDB" id="202537at2759"/>
<dbReference type="Proteomes" id="UP000029981">
    <property type="component" value="Chromosome 2"/>
</dbReference>
<keyword evidence="3 4" id="KW-0326">Glycosidase</keyword>
<dbReference type="InterPro" id="IPR018053">
    <property type="entry name" value="Glyco_hydro_32_AS"/>
</dbReference>
<dbReference type="InterPro" id="IPR001362">
    <property type="entry name" value="Glyco_hydro_32"/>
</dbReference>
<reference evidence="7 8" key="4">
    <citation type="journal article" date="2011" name="BMC Genomics">
        <title>RNA-Seq improves annotation of protein-coding genes in the cucumber genome.</title>
        <authorList>
            <person name="Li Z."/>
            <person name="Zhang Z."/>
            <person name="Yan P."/>
            <person name="Huang S."/>
            <person name="Fei Z."/>
            <person name="Lin K."/>
        </authorList>
    </citation>
    <scope>NUCLEOTIDE SEQUENCE [LARGE SCALE GENOMIC DNA]</scope>
    <source>
        <strain evidence="8">cv. 9930</strain>
    </source>
</reference>
<protein>
    <submittedName>
        <fullName evidence="7">Uncharacterized protein</fullName>
    </submittedName>
</protein>
<dbReference type="GO" id="GO:0005975">
    <property type="term" value="P:carbohydrate metabolic process"/>
    <property type="evidence" value="ECO:0007669"/>
    <property type="project" value="InterPro"/>
</dbReference>
<reference evidence="7 8" key="1">
    <citation type="journal article" date="2009" name="Nat. Genet.">
        <title>The genome of the cucumber, Cucumis sativus L.</title>
        <authorList>
            <person name="Huang S."/>
            <person name="Li R."/>
            <person name="Zhang Z."/>
            <person name="Li L."/>
            <person name="Gu X."/>
            <person name="Fan W."/>
            <person name="Lucas W.J."/>
            <person name="Wang X."/>
            <person name="Xie B."/>
            <person name="Ni P."/>
            <person name="Ren Y."/>
            <person name="Zhu H."/>
            <person name="Li J."/>
            <person name="Lin K."/>
            <person name="Jin W."/>
            <person name="Fei Z."/>
            <person name="Li G."/>
            <person name="Staub J."/>
            <person name="Kilian A."/>
            <person name="van der Vossen E.A."/>
            <person name="Wu Y."/>
            <person name="Guo J."/>
            <person name="He J."/>
            <person name="Jia Z."/>
            <person name="Ren Y."/>
            <person name="Tian G."/>
            <person name="Lu Y."/>
            <person name="Ruan J."/>
            <person name="Qian W."/>
            <person name="Wang M."/>
            <person name="Huang Q."/>
            <person name="Li B."/>
            <person name="Xuan Z."/>
            <person name="Cao J."/>
            <person name="Asan"/>
            <person name="Wu Z."/>
            <person name="Zhang J."/>
            <person name="Cai Q."/>
            <person name="Bai Y."/>
            <person name="Zhao B."/>
            <person name="Han Y."/>
            <person name="Li Y."/>
            <person name="Li X."/>
            <person name="Wang S."/>
            <person name="Shi Q."/>
            <person name="Liu S."/>
            <person name="Cho W.K."/>
            <person name="Kim J.Y."/>
            <person name="Xu Y."/>
            <person name="Heller-Uszynska K."/>
            <person name="Miao H."/>
            <person name="Cheng Z."/>
            <person name="Zhang S."/>
            <person name="Wu J."/>
            <person name="Yang Y."/>
            <person name="Kang H."/>
            <person name="Li M."/>
            <person name="Liang H."/>
            <person name="Ren X."/>
            <person name="Shi Z."/>
            <person name="Wen M."/>
            <person name="Jian M."/>
            <person name="Yang H."/>
            <person name="Zhang G."/>
            <person name="Yang Z."/>
            <person name="Chen R."/>
            <person name="Liu S."/>
            <person name="Li J."/>
            <person name="Ma L."/>
            <person name="Liu H."/>
            <person name="Zhou Y."/>
            <person name="Zhao J."/>
            <person name="Fang X."/>
            <person name="Li G."/>
            <person name="Fang L."/>
            <person name="Li Y."/>
            <person name="Liu D."/>
            <person name="Zheng H."/>
            <person name="Zhang Y."/>
            <person name="Qin N."/>
            <person name="Li Z."/>
            <person name="Yang G."/>
            <person name="Yang S."/>
            <person name="Bolund L."/>
            <person name="Kristiansen K."/>
            <person name="Zheng H."/>
            <person name="Li S."/>
            <person name="Zhang X."/>
            <person name="Yang H."/>
            <person name="Wang J."/>
            <person name="Sun R."/>
            <person name="Zhang B."/>
            <person name="Jiang S."/>
            <person name="Wang J."/>
            <person name="Du Y."/>
            <person name="Li S."/>
        </authorList>
    </citation>
    <scope>NUCLEOTIDE SEQUENCE [LARGE SCALE GENOMIC DNA]</scope>
    <source>
        <strain evidence="8">cv. 9930</strain>
    </source>
</reference>
<evidence type="ECO:0000259" key="5">
    <source>
        <dbReference type="Pfam" id="PF00251"/>
    </source>
</evidence>
<evidence type="ECO:0000256" key="4">
    <source>
        <dbReference type="RuleBase" id="RU362110"/>
    </source>
</evidence>
<evidence type="ECO:0000313" key="7">
    <source>
        <dbReference type="EMBL" id="KGN62386.1"/>
    </source>
</evidence>
<feature type="domain" description="Glycosyl hydrolase family 32 N-terminal" evidence="5">
    <location>
        <begin position="70"/>
        <end position="391"/>
    </location>
</feature>
<name>A0A0A0LQX1_CUCSA</name>
<dbReference type="SUPFAM" id="SSF75005">
    <property type="entry name" value="Arabinanase/levansucrase/invertase"/>
    <property type="match status" value="1"/>
</dbReference>
<reference evidence="7 8" key="2">
    <citation type="journal article" date="2009" name="PLoS ONE">
        <title>An integrated genetic and cytogenetic map of the cucumber genome.</title>
        <authorList>
            <person name="Ren Y."/>
            <person name="Zhang Z."/>
            <person name="Liu J."/>
            <person name="Staub J.E."/>
            <person name="Han Y."/>
            <person name="Cheng Z."/>
            <person name="Li X."/>
            <person name="Lu J."/>
            <person name="Miao H."/>
            <person name="Kang H."/>
            <person name="Xie B."/>
            <person name="Gu X."/>
            <person name="Wang X."/>
            <person name="Du Y."/>
            <person name="Jin W."/>
            <person name="Huang S."/>
        </authorList>
    </citation>
    <scope>NUCLEOTIDE SEQUENCE [LARGE SCALE GENOMIC DNA]</scope>
    <source>
        <strain evidence="8">cv. 9930</strain>
    </source>
</reference>
<dbReference type="PROSITE" id="PS00609">
    <property type="entry name" value="GLYCOSYL_HYDROL_F32"/>
    <property type="match status" value="1"/>
</dbReference>
<dbReference type="Pfam" id="PF08244">
    <property type="entry name" value="Glyco_hydro_32C"/>
    <property type="match status" value="1"/>
</dbReference>
<dbReference type="InterPro" id="IPR013148">
    <property type="entry name" value="Glyco_hydro_32_N"/>
</dbReference>
<dbReference type="PANTHER" id="PTHR31953">
    <property type="entry name" value="BETA-FRUCTOFURANOSIDASE, INSOLUBLE ISOENZYME CWINV1-RELATED"/>
    <property type="match status" value="1"/>
</dbReference>
<dbReference type="InterPro" id="IPR023296">
    <property type="entry name" value="Glyco_hydro_beta-prop_sf"/>
</dbReference>
<evidence type="ECO:0000256" key="3">
    <source>
        <dbReference type="ARBA" id="ARBA00023295"/>
    </source>
</evidence>
<sequence length="596" mass="67990">MEARIVCMFFEMNTTNLLFDKMPPKRLEIGKYGLVVSFVILLTCNRIGFVVSHEYANEVHTPQVQRTSYHFQPLKNWMNDPNGPMFYKGIYHFFYQHNPNGAVFNSKMVWAHSISYDLINWVHLNHALEPTDPFDINGCWSGSVSFLPENKPRILYTGIDSSSQQVQNLAIPANYSDPFLEKWRKFSQNPIIAPPDGLERNRFRDPTTAWQGPDGEWRVAIGGQTSYGGAAMLYRSEDFVRWHQFRFPLYSSQDSGTWECPDFYPVMLNGTNGIGFSSGFGVGVKYVMKASFNSSDHYTLGSYVPEKEKFTSDYGPGFDFKGINLGLRYDYGKFYASKTFYDSSQKRRILWGWVNESDSRQDDINKGWSGLQAIPRKIWLSKTGRQLIQWPVKEIKMLRRNHFSLHHKELRGRSTMEVLGGSASQVDVEVSFELPYLEEAESVDTRWGVLDPQVLCSKRDASVNGRVGPFGLLVLASNDLSEHTAIYFHILKAHNRYVVLMCSDQSRSSFRKEVDKTAHGAFVDIDPCYKKISLRTLVDHSIVESFGGKGKTCITSRVYPTLAVNNNARLYAFNNGTQTVVISSLKAWNMSNAEIK</sequence>
<dbReference type="KEGG" id="csv:101218463"/>